<comment type="caution">
    <text evidence="2">The sequence shown here is derived from an EMBL/GenBank/DDBJ whole genome shotgun (WGS) entry which is preliminary data.</text>
</comment>
<organism evidence="2 3">
    <name type="scientific">Petrolisthes manimaculis</name>
    <dbReference type="NCBI Taxonomy" id="1843537"/>
    <lineage>
        <taxon>Eukaryota</taxon>
        <taxon>Metazoa</taxon>
        <taxon>Ecdysozoa</taxon>
        <taxon>Arthropoda</taxon>
        <taxon>Crustacea</taxon>
        <taxon>Multicrustacea</taxon>
        <taxon>Malacostraca</taxon>
        <taxon>Eumalacostraca</taxon>
        <taxon>Eucarida</taxon>
        <taxon>Decapoda</taxon>
        <taxon>Pleocyemata</taxon>
        <taxon>Anomura</taxon>
        <taxon>Galatheoidea</taxon>
        <taxon>Porcellanidae</taxon>
        <taxon>Petrolisthes</taxon>
    </lineage>
</organism>
<evidence type="ECO:0000256" key="1">
    <source>
        <dbReference type="SAM" id="Phobius"/>
    </source>
</evidence>
<dbReference type="InterPro" id="IPR027197">
    <property type="entry name" value="SLC43A3"/>
</dbReference>
<protein>
    <submittedName>
        <fullName evidence="2">Uncharacterized protein</fullName>
    </submittedName>
</protein>
<sequence>MPCLCHQPDSLAQVSTGVRWFVFIVGLVETMVWSGTVFGWASLVHVMKLQGIYSNLCYPNNDVGEDGGDGVVYAVFQGNVTYPTNNLTAGFVVPYEENTSGGCDAQDARFALIYVMANVVYATPGILVGYALHHLGLAFTRVTGGVMITLGFLMLSLITPG</sequence>
<evidence type="ECO:0000313" key="3">
    <source>
        <dbReference type="Proteomes" id="UP001292094"/>
    </source>
</evidence>
<gene>
    <name evidence="2" type="ORF">Pmani_023092</name>
</gene>
<reference evidence="2" key="1">
    <citation type="submission" date="2023-11" db="EMBL/GenBank/DDBJ databases">
        <title>Genome assemblies of two species of porcelain crab, Petrolisthes cinctipes and Petrolisthes manimaculis (Anomura: Porcellanidae).</title>
        <authorList>
            <person name="Angst P."/>
        </authorList>
    </citation>
    <scope>NUCLEOTIDE SEQUENCE</scope>
    <source>
        <strain evidence="2">PB745_02</strain>
        <tissue evidence="2">Gill</tissue>
    </source>
</reference>
<keyword evidence="1" id="KW-1133">Transmembrane helix</keyword>
<proteinExistence type="predicted"/>
<keyword evidence="1" id="KW-0812">Transmembrane</keyword>
<feature type="transmembrane region" description="Helical" evidence="1">
    <location>
        <begin position="138"/>
        <end position="158"/>
    </location>
</feature>
<keyword evidence="1" id="KW-0472">Membrane</keyword>
<accession>A0AAE1PCM8</accession>
<dbReference type="EMBL" id="JAWZYT010002350">
    <property type="protein sequence ID" value="KAK4304992.1"/>
    <property type="molecule type" value="Genomic_DNA"/>
</dbReference>
<dbReference type="AlphaFoldDB" id="A0AAE1PCM8"/>
<dbReference type="PANTHER" id="PTHR20765:SF1">
    <property type="entry name" value="EQUILIBRATIVE NUCLEOBASE TRANSPORTER 1"/>
    <property type="match status" value="1"/>
</dbReference>
<dbReference type="PANTHER" id="PTHR20765">
    <property type="entry name" value="SOLUTE CARRIER FAMILY 43 MEMBER 3-RELATED"/>
    <property type="match status" value="1"/>
</dbReference>
<name>A0AAE1PCM8_9EUCA</name>
<evidence type="ECO:0000313" key="2">
    <source>
        <dbReference type="EMBL" id="KAK4304992.1"/>
    </source>
</evidence>
<keyword evidence="3" id="KW-1185">Reference proteome</keyword>
<feature type="transmembrane region" description="Helical" evidence="1">
    <location>
        <begin position="20"/>
        <end position="43"/>
    </location>
</feature>
<dbReference type="Proteomes" id="UP001292094">
    <property type="component" value="Unassembled WGS sequence"/>
</dbReference>
<feature type="transmembrane region" description="Helical" evidence="1">
    <location>
        <begin position="111"/>
        <end position="132"/>
    </location>
</feature>